<dbReference type="InterPro" id="IPR003726">
    <property type="entry name" value="HCY_dom"/>
</dbReference>
<dbReference type="Gene3D" id="3.20.20.330">
    <property type="entry name" value="Homocysteine-binding-like domain"/>
    <property type="match status" value="1"/>
</dbReference>
<feature type="binding site" evidence="3">
    <location>
        <position position="293"/>
    </location>
    <ligand>
        <name>Zn(2+)</name>
        <dbReference type="ChEBI" id="CHEBI:29105"/>
    </ligand>
</feature>
<evidence type="ECO:0000313" key="6">
    <source>
        <dbReference type="Proteomes" id="UP000265618"/>
    </source>
</evidence>
<feature type="domain" description="Hcy-binding" evidence="4">
    <location>
        <begin position="1"/>
        <end position="307"/>
    </location>
</feature>
<feature type="binding site" evidence="3">
    <location>
        <position position="227"/>
    </location>
    <ligand>
        <name>Zn(2+)</name>
        <dbReference type="ChEBI" id="CHEBI:29105"/>
    </ligand>
</feature>
<dbReference type="AlphaFoldDB" id="A0A9K3CPU7"/>
<comment type="cofactor">
    <cofactor evidence="3">
        <name>Zn(2+)</name>
        <dbReference type="ChEBI" id="CHEBI:29105"/>
    </cofactor>
</comment>
<evidence type="ECO:0000259" key="4">
    <source>
        <dbReference type="PROSITE" id="PS50970"/>
    </source>
</evidence>
<dbReference type="GO" id="GO:0008168">
    <property type="term" value="F:methyltransferase activity"/>
    <property type="evidence" value="ECO:0007669"/>
    <property type="project" value="UniProtKB-UniRule"/>
</dbReference>
<evidence type="ECO:0000313" key="5">
    <source>
        <dbReference type="EMBL" id="GIQ80150.1"/>
    </source>
</evidence>
<reference evidence="5 6" key="1">
    <citation type="journal article" date="2018" name="PLoS ONE">
        <title>The draft genome of Kipferlia bialata reveals reductive genome evolution in fornicate parasites.</title>
        <authorList>
            <person name="Tanifuji G."/>
            <person name="Takabayashi S."/>
            <person name="Kume K."/>
            <person name="Takagi M."/>
            <person name="Nakayama T."/>
            <person name="Kamikawa R."/>
            <person name="Inagaki Y."/>
            <person name="Hashimoto T."/>
        </authorList>
    </citation>
    <scope>NUCLEOTIDE SEQUENCE [LARGE SCALE GENOMIC DNA]</scope>
    <source>
        <strain evidence="5">NY0173</strain>
    </source>
</reference>
<dbReference type="GO" id="GO:0046872">
    <property type="term" value="F:metal ion binding"/>
    <property type="evidence" value="ECO:0007669"/>
    <property type="project" value="UniProtKB-KW"/>
</dbReference>
<name>A0A9K3CPU7_9EUKA</name>
<evidence type="ECO:0000256" key="1">
    <source>
        <dbReference type="ARBA" id="ARBA00022603"/>
    </source>
</evidence>
<organism evidence="5 6">
    <name type="scientific">Kipferlia bialata</name>
    <dbReference type="NCBI Taxonomy" id="797122"/>
    <lineage>
        <taxon>Eukaryota</taxon>
        <taxon>Metamonada</taxon>
        <taxon>Carpediemonas-like organisms</taxon>
        <taxon>Kipferlia</taxon>
    </lineage>
</organism>
<dbReference type="PROSITE" id="PS50970">
    <property type="entry name" value="HCY"/>
    <property type="match status" value="1"/>
</dbReference>
<keyword evidence="3" id="KW-0479">Metal-binding</keyword>
<sequence length="309" mass="33230">MLLDEIESHSGLLLAEAGVAERLKTFPGVTLDRHMFNSGAIYSDAGRRALQVIYTEYIDIARRAKVPLVVSTPTFRASRDRLLAASMDAGDATKYMDCNYDAAMFMRRLREDIGGGVDICIGGLIGPKNDCYTPSQGLTESEAREAHAWQISELVRGGVDCIIGQTLPCLSEAKGMAQALADAKVDYVISFVLGSDGNLRDGTPLSEAIREVDEYASTPPLGYMVNCCYPCTVRPGNGDCSRLLGIMANASSLSPAVLESCLDTREEPLSQWVADMVAVRDTHPSVRILGGCCGTDARHLEGLVTALVD</sequence>
<keyword evidence="3" id="KW-0862">Zinc</keyword>
<protein>
    <recommendedName>
        <fullName evidence="4">Hcy-binding domain-containing protein</fullName>
    </recommendedName>
</protein>
<evidence type="ECO:0000256" key="2">
    <source>
        <dbReference type="ARBA" id="ARBA00022679"/>
    </source>
</evidence>
<dbReference type="PANTHER" id="PTHR11103:SF18">
    <property type="entry name" value="SLR1189 PROTEIN"/>
    <property type="match status" value="1"/>
</dbReference>
<dbReference type="PANTHER" id="PTHR11103">
    <property type="entry name" value="SLR1189 PROTEIN"/>
    <property type="match status" value="1"/>
</dbReference>
<keyword evidence="2 3" id="KW-0808">Transferase</keyword>
<keyword evidence="1 3" id="KW-0489">Methyltransferase</keyword>
<dbReference type="GO" id="GO:0032259">
    <property type="term" value="P:methylation"/>
    <property type="evidence" value="ECO:0007669"/>
    <property type="project" value="UniProtKB-KW"/>
</dbReference>
<dbReference type="Pfam" id="PF02574">
    <property type="entry name" value="S-methyl_trans"/>
    <property type="match status" value="1"/>
</dbReference>
<dbReference type="OrthoDB" id="261426at2759"/>
<dbReference type="EMBL" id="BDIP01000114">
    <property type="protein sequence ID" value="GIQ80150.1"/>
    <property type="molecule type" value="Genomic_DNA"/>
</dbReference>
<proteinExistence type="predicted"/>
<accession>A0A9K3CPU7</accession>
<dbReference type="SUPFAM" id="SSF82282">
    <property type="entry name" value="Homocysteine S-methyltransferase"/>
    <property type="match status" value="1"/>
</dbReference>
<dbReference type="Proteomes" id="UP000265618">
    <property type="component" value="Unassembled WGS sequence"/>
</dbReference>
<gene>
    <name evidence="5" type="ORF">KIPB_000901</name>
</gene>
<dbReference type="InterPro" id="IPR036589">
    <property type="entry name" value="HCY_dom_sf"/>
</dbReference>
<evidence type="ECO:0000256" key="3">
    <source>
        <dbReference type="PROSITE-ProRule" id="PRU00333"/>
    </source>
</evidence>
<comment type="caution">
    <text evidence="5">The sequence shown here is derived from an EMBL/GenBank/DDBJ whole genome shotgun (WGS) entry which is preliminary data.</text>
</comment>
<keyword evidence="6" id="KW-1185">Reference proteome</keyword>
<feature type="binding site" evidence="3">
    <location>
        <position position="292"/>
    </location>
    <ligand>
        <name>Zn(2+)</name>
        <dbReference type="ChEBI" id="CHEBI:29105"/>
    </ligand>
</feature>